<protein>
    <submittedName>
        <fullName evidence="2">Uncharacterized protein</fullName>
    </submittedName>
</protein>
<organism evidence="2 3">
    <name type="scientific">Aspergillus vadensis (strain CBS 113365 / IMI 142717 / IBT 24658)</name>
    <dbReference type="NCBI Taxonomy" id="1448311"/>
    <lineage>
        <taxon>Eukaryota</taxon>
        <taxon>Fungi</taxon>
        <taxon>Dikarya</taxon>
        <taxon>Ascomycota</taxon>
        <taxon>Pezizomycotina</taxon>
        <taxon>Eurotiomycetes</taxon>
        <taxon>Eurotiomycetidae</taxon>
        <taxon>Eurotiales</taxon>
        <taxon>Aspergillaceae</taxon>
        <taxon>Aspergillus</taxon>
        <taxon>Aspergillus subgen. Circumdati</taxon>
    </lineage>
</organism>
<feature type="compositionally biased region" description="Basic residues" evidence="1">
    <location>
        <begin position="116"/>
        <end position="125"/>
    </location>
</feature>
<reference evidence="2" key="1">
    <citation type="submission" date="2016-12" db="EMBL/GenBank/DDBJ databases">
        <title>The genomes of Aspergillus section Nigri reveals drivers in fungal speciation.</title>
        <authorList>
            <consortium name="DOE Joint Genome Institute"/>
            <person name="Vesth T.C."/>
            <person name="Nybo J."/>
            <person name="Theobald S."/>
            <person name="Brandl J."/>
            <person name="Frisvad J.C."/>
            <person name="Nielsen K.F."/>
            <person name="Lyhne E.K."/>
            <person name="Kogle M.E."/>
            <person name="Kuo A."/>
            <person name="Riley R."/>
            <person name="Clum A."/>
            <person name="Nolan M."/>
            <person name="Lipzen A."/>
            <person name="Salamov A."/>
            <person name="Henrissat B."/>
            <person name="Wiebenga A."/>
            <person name="De Vries R.P."/>
            <person name="Grigoriev I.V."/>
            <person name="Mortensen U.H."/>
            <person name="Andersen M.R."/>
            <person name="Baker S.E."/>
        </authorList>
    </citation>
    <scope>NUCLEOTIDE SEQUENCE [LARGE SCALE GENOMIC DNA]</scope>
    <source>
        <strain evidence="2">CBS 113365</strain>
    </source>
</reference>
<keyword evidence="3" id="KW-1185">Reference proteome</keyword>
<proteinExistence type="predicted"/>
<dbReference type="RefSeq" id="XP_025561898.1">
    <property type="nucleotide sequence ID" value="XM_025713029.1"/>
</dbReference>
<gene>
    <name evidence="2" type="ORF">BO88DRAFT_63789</name>
</gene>
<name>A0A319B8F2_ASPVC</name>
<evidence type="ECO:0000313" key="3">
    <source>
        <dbReference type="Proteomes" id="UP000248405"/>
    </source>
</evidence>
<feature type="region of interest" description="Disordered" evidence="1">
    <location>
        <begin position="115"/>
        <end position="165"/>
    </location>
</feature>
<dbReference type="AlphaFoldDB" id="A0A319B8F2"/>
<accession>A0A319B8F2</accession>
<evidence type="ECO:0000313" key="2">
    <source>
        <dbReference type="EMBL" id="PYH68104.1"/>
    </source>
</evidence>
<sequence length="165" mass="18685">MQKRILLQIATLAALEVDNARCKEPQRYHAKSRRGTPSTLCLDMQTETESHPTADCPRENDRRYRSGKTMSLYWSIPRPMKFSGKAAHRSSSAGPKFVVEAAIVRKVTECEYLQGRKTRRSKSPLRKQEEILGFRPSPSGLGKSDRGAWLGDVWHRQDPAGTEES</sequence>
<dbReference type="Proteomes" id="UP000248405">
    <property type="component" value="Unassembled WGS sequence"/>
</dbReference>
<evidence type="ECO:0000256" key="1">
    <source>
        <dbReference type="SAM" id="MobiDB-lite"/>
    </source>
</evidence>
<dbReference type="GeneID" id="37217621"/>
<dbReference type="EMBL" id="KZ821627">
    <property type="protein sequence ID" value="PYH68104.1"/>
    <property type="molecule type" value="Genomic_DNA"/>
</dbReference>